<dbReference type="HOGENOM" id="CLU_047589_0_0_1"/>
<keyword evidence="1" id="KW-0472">Membrane</keyword>
<feature type="transmembrane region" description="Helical" evidence="1">
    <location>
        <begin position="121"/>
        <end position="142"/>
    </location>
</feature>
<feature type="transmembrane region" description="Helical" evidence="1">
    <location>
        <begin position="245"/>
        <end position="269"/>
    </location>
</feature>
<protein>
    <submittedName>
        <fullName evidence="2">Uncharacterized protein</fullName>
    </submittedName>
</protein>
<gene>
    <name evidence="2" type="ORF">GALMADRAFT_144015</name>
</gene>
<feature type="transmembrane region" description="Helical" evidence="1">
    <location>
        <begin position="188"/>
        <end position="208"/>
    </location>
</feature>
<dbReference type="EMBL" id="KL142393">
    <property type="protein sequence ID" value="KDR71326.1"/>
    <property type="molecule type" value="Genomic_DNA"/>
</dbReference>
<sequence>MAEPQSLDIPCYPKITPYRLTVLATTIGLGTTKAILAQMGSTFMPTTLEWLKESRRFFLVSPCDCGGDDSPKYLAWLFEPDLMDLIWYLLAITFSITRPDYSSGERVIPYTWRLPITTYRILVSSSVMAFGISKATFGYLGVSTAATWTDWALGVVATSLFYCLGLCETNSSVYPSFFVHDQRPYLSSVRTATLYTGGIAGSTLWVLYWTNILRRIWPYSTTSPSKPDSRHPIIEEAVSQAFNCFIIEFVVLAIAFGVAGLAVILRLVVISVSGTGLFNAIRGRIFGTLLPSFSGDQPSLFPAFMQSRYVRWIKTFLRLCIHVTLHFCAFTACLSISVLVTGIVTFLYDTINGVDSVLIMVGFGIPAIPASLLALVLYLTDCAIVISLISPLFMYYDSSRFPGTLISPW</sequence>
<keyword evidence="3" id="KW-1185">Reference proteome</keyword>
<proteinExistence type="predicted"/>
<dbReference type="AlphaFoldDB" id="A0A067SK99"/>
<organism evidence="2 3">
    <name type="scientific">Galerina marginata (strain CBS 339.88)</name>
    <dbReference type="NCBI Taxonomy" id="685588"/>
    <lineage>
        <taxon>Eukaryota</taxon>
        <taxon>Fungi</taxon>
        <taxon>Dikarya</taxon>
        <taxon>Basidiomycota</taxon>
        <taxon>Agaricomycotina</taxon>
        <taxon>Agaricomycetes</taxon>
        <taxon>Agaricomycetidae</taxon>
        <taxon>Agaricales</taxon>
        <taxon>Agaricineae</taxon>
        <taxon>Strophariaceae</taxon>
        <taxon>Galerina</taxon>
    </lineage>
</organism>
<accession>A0A067SK99</accession>
<evidence type="ECO:0000313" key="3">
    <source>
        <dbReference type="Proteomes" id="UP000027222"/>
    </source>
</evidence>
<evidence type="ECO:0000313" key="2">
    <source>
        <dbReference type="EMBL" id="KDR71326.1"/>
    </source>
</evidence>
<dbReference type="OrthoDB" id="3268450at2759"/>
<reference evidence="3" key="1">
    <citation type="journal article" date="2014" name="Proc. Natl. Acad. Sci. U.S.A.">
        <title>Extensive sampling of basidiomycete genomes demonstrates inadequacy of the white-rot/brown-rot paradigm for wood decay fungi.</title>
        <authorList>
            <person name="Riley R."/>
            <person name="Salamov A.A."/>
            <person name="Brown D.W."/>
            <person name="Nagy L.G."/>
            <person name="Floudas D."/>
            <person name="Held B.W."/>
            <person name="Levasseur A."/>
            <person name="Lombard V."/>
            <person name="Morin E."/>
            <person name="Otillar R."/>
            <person name="Lindquist E.A."/>
            <person name="Sun H."/>
            <person name="LaButti K.M."/>
            <person name="Schmutz J."/>
            <person name="Jabbour D."/>
            <person name="Luo H."/>
            <person name="Baker S.E."/>
            <person name="Pisabarro A.G."/>
            <person name="Walton J.D."/>
            <person name="Blanchette R.A."/>
            <person name="Henrissat B."/>
            <person name="Martin F."/>
            <person name="Cullen D."/>
            <person name="Hibbett D.S."/>
            <person name="Grigoriev I.V."/>
        </authorList>
    </citation>
    <scope>NUCLEOTIDE SEQUENCE [LARGE SCALE GENOMIC DNA]</scope>
    <source>
        <strain evidence="3">CBS 339.88</strain>
    </source>
</reference>
<keyword evidence="1" id="KW-1133">Transmembrane helix</keyword>
<keyword evidence="1" id="KW-0812">Transmembrane</keyword>
<evidence type="ECO:0000256" key="1">
    <source>
        <dbReference type="SAM" id="Phobius"/>
    </source>
</evidence>
<feature type="transmembrane region" description="Helical" evidence="1">
    <location>
        <begin position="315"/>
        <end position="348"/>
    </location>
</feature>
<dbReference type="Proteomes" id="UP000027222">
    <property type="component" value="Unassembled WGS sequence"/>
</dbReference>
<feature type="transmembrane region" description="Helical" evidence="1">
    <location>
        <begin position="368"/>
        <end position="396"/>
    </location>
</feature>
<name>A0A067SK99_GALM3</name>